<organism evidence="2 3">
    <name type="scientific">Paludifilum halophilum</name>
    <dbReference type="NCBI Taxonomy" id="1642702"/>
    <lineage>
        <taxon>Bacteria</taxon>
        <taxon>Bacillati</taxon>
        <taxon>Bacillota</taxon>
        <taxon>Bacilli</taxon>
        <taxon>Bacillales</taxon>
        <taxon>Thermoactinomycetaceae</taxon>
        <taxon>Paludifilum</taxon>
    </lineage>
</organism>
<name>A0A235B8L4_9BACL</name>
<dbReference type="InterPro" id="IPR044925">
    <property type="entry name" value="His-Me_finger_sf"/>
</dbReference>
<comment type="caution">
    <text evidence="2">The sequence shown here is derived from an EMBL/GenBank/DDBJ whole genome shotgun (WGS) entry which is preliminary data.</text>
</comment>
<dbReference type="Proteomes" id="UP000215459">
    <property type="component" value="Unassembled WGS sequence"/>
</dbReference>
<dbReference type="RefSeq" id="WP_094263877.1">
    <property type="nucleotide sequence ID" value="NZ_NOWF01000003.1"/>
</dbReference>
<dbReference type="EMBL" id="NOWF01000003">
    <property type="protein sequence ID" value="OYD08572.1"/>
    <property type="molecule type" value="Genomic_DNA"/>
</dbReference>
<reference evidence="2 3" key="1">
    <citation type="submission" date="2017-07" db="EMBL/GenBank/DDBJ databases">
        <title>The genome sequence of Paludifilum halophilum highlights mechanisms for microbial adaptation to high salt environemnts.</title>
        <authorList>
            <person name="Belbahri L."/>
        </authorList>
    </citation>
    <scope>NUCLEOTIDE SEQUENCE [LARGE SCALE GENOMIC DNA]</scope>
    <source>
        <strain evidence="2 3">DSM 102817</strain>
    </source>
</reference>
<dbReference type="AlphaFoldDB" id="A0A235B8L4"/>
<evidence type="ECO:0000313" key="2">
    <source>
        <dbReference type="EMBL" id="OYD08572.1"/>
    </source>
</evidence>
<dbReference type="Gene3D" id="3.90.75.20">
    <property type="match status" value="1"/>
</dbReference>
<accession>A0A235B8L4</accession>
<dbReference type="InterPro" id="IPR003615">
    <property type="entry name" value="HNH_nuc"/>
</dbReference>
<sequence>MICTRSCPDINEAQPEDIFDHINGTKLDNRRENLRNATKSQNNSNRGPQVNNISGWGGYFNCKHEAAREFNRLASEVLGEYAWVNKIPNE</sequence>
<evidence type="ECO:0000259" key="1">
    <source>
        <dbReference type="Pfam" id="PF13392"/>
    </source>
</evidence>
<dbReference type="SUPFAM" id="SSF54060">
    <property type="entry name" value="His-Me finger endonucleases"/>
    <property type="match status" value="1"/>
</dbReference>
<protein>
    <recommendedName>
        <fullName evidence="1">HNH nuclease domain-containing protein</fullName>
    </recommendedName>
</protein>
<evidence type="ECO:0000313" key="3">
    <source>
        <dbReference type="Proteomes" id="UP000215459"/>
    </source>
</evidence>
<feature type="domain" description="HNH nuclease" evidence="1">
    <location>
        <begin position="20"/>
        <end position="43"/>
    </location>
</feature>
<proteinExistence type="predicted"/>
<dbReference type="OrthoDB" id="8974199at2"/>
<dbReference type="Pfam" id="PF13392">
    <property type="entry name" value="HNH_3"/>
    <property type="match status" value="1"/>
</dbReference>
<keyword evidence="3" id="KW-1185">Reference proteome</keyword>
<gene>
    <name evidence="2" type="ORF">CHM34_07040</name>
</gene>